<dbReference type="GO" id="GO:0005783">
    <property type="term" value="C:endoplasmic reticulum"/>
    <property type="evidence" value="ECO:0007669"/>
    <property type="project" value="GOC"/>
</dbReference>
<dbReference type="OrthoDB" id="448250at2759"/>
<dbReference type="GO" id="GO:0000139">
    <property type="term" value="C:Golgi membrane"/>
    <property type="evidence" value="ECO:0007669"/>
    <property type="project" value="TreeGrafter"/>
</dbReference>
<dbReference type="Pfam" id="PF03248">
    <property type="entry name" value="Rer1"/>
    <property type="match status" value="1"/>
</dbReference>
<dbReference type="GO" id="GO:0006890">
    <property type="term" value="P:retrograde vesicle-mediated transport, Golgi to endoplasmic reticulum"/>
    <property type="evidence" value="ECO:0007669"/>
    <property type="project" value="TreeGrafter"/>
</dbReference>
<evidence type="ECO:0000256" key="5">
    <source>
        <dbReference type="ARBA" id="ARBA00023136"/>
    </source>
</evidence>
<protein>
    <submittedName>
        <fullName evidence="6">Uncharacterized protein</fullName>
    </submittedName>
</protein>
<evidence type="ECO:0000313" key="6">
    <source>
        <dbReference type="EMBL" id="KAF6135047.1"/>
    </source>
</evidence>
<keyword evidence="7" id="KW-1185">Reference proteome</keyword>
<dbReference type="PANTHER" id="PTHR10743">
    <property type="entry name" value="PROTEIN RER1"/>
    <property type="match status" value="1"/>
</dbReference>
<dbReference type="AlphaFoldDB" id="A0A7J7KXI4"/>
<comment type="similarity">
    <text evidence="2">Belongs to the RER1 family.</text>
</comment>
<evidence type="ECO:0000256" key="2">
    <source>
        <dbReference type="ARBA" id="ARBA00006070"/>
    </source>
</evidence>
<sequence length="93" mass="10744">MIFLGRFNTISIVPLLIDRNCGGYVHLCPAGLFRSRVLYHFLQIEIYALNLLIRFLSLKVDPELEALDGASLPTKAWVEFKPFIRCLPGFKFW</sequence>
<accession>A0A7J7KXI4</accession>
<keyword evidence="3" id="KW-0812">Transmembrane</keyword>
<evidence type="ECO:0000313" key="7">
    <source>
        <dbReference type="Proteomes" id="UP000541444"/>
    </source>
</evidence>
<comment type="subcellular location">
    <subcellularLocation>
        <location evidence="1">Membrane</location>
        <topology evidence="1">Multi-pass membrane protein</topology>
    </subcellularLocation>
</comment>
<name>A0A7J7KXI4_9MAGN</name>
<dbReference type="Proteomes" id="UP000541444">
    <property type="component" value="Unassembled WGS sequence"/>
</dbReference>
<keyword evidence="4" id="KW-1133">Transmembrane helix</keyword>
<dbReference type="GO" id="GO:0006621">
    <property type="term" value="P:protein retention in ER lumen"/>
    <property type="evidence" value="ECO:0007669"/>
    <property type="project" value="TreeGrafter"/>
</dbReference>
<proteinExistence type="inferred from homology"/>
<dbReference type="EMBL" id="JACGCM010002815">
    <property type="protein sequence ID" value="KAF6135047.1"/>
    <property type="molecule type" value="Genomic_DNA"/>
</dbReference>
<keyword evidence="5" id="KW-0472">Membrane</keyword>
<evidence type="ECO:0000256" key="1">
    <source>
        <dbReference type="ARBA" id="ARBA00004141"/>
    </source>
</evidence>
<evidence type="ECO:0000256" key="4">
    <source>
        <dbReference type="ARBA" id="ARBA00022989"/>
    </source>
</evidence>
<dbReference type="InterPro" id="IPR004932">
    <property type="entry name" value="Rer1"/>
</dbReference>
<reference evidence="6 7" key="1">
    <citation type="journal article" date="2020" name="IScience">
        <title>Genome Sequencing of the Endangered Kingdonia uniflora (Circaeasteraceae, Ranunculales) Reveals Potential Mechanisms of Evolutionary Specialization.</title>
        <authorList>
            <person name="Sun Y."/>
            <person name="Deng T."/>
            <person name="Zhang A."/>
            <person name="Moore M.J."/>
            <person name="Landis J.B."/>
            <person name="Lin N."/>
            <person name="Zhang H."/>
            <person name="Zhang X."/>
            <person name="Huang J."/>
            <person name="Zhang X."/>
            <person name="Sun H."/>
            <person name="Wang H."/>
        </authorList>
    </citation>
    <scope>NUCLEOTIDE SEQUENCE [LARGE SCALE GENOMIC DNA]</scope>
    <source>
        <strain evidence="6">TB1705</strain>
        <tissue evidence="6">Leaf</tissue>
    </source>
</reference>
<evidence type="ECO:0000256" key="3">
    <source>
        <dbReference type="ARBA" id="ARBA00022692"/>
    </source>
</evidence>
<gene>
    <name evidence="6" type="ORF">GIB67_014096</name>
</gene>
<dbReference type="PANTHER" id="PTHR10743:SF0">
    <property type="entry name" value="PROTEIN RER1"/>
    <property type="match status" value="1"/>
</dbReference>
<comment type="caution">
    <text evidence="6">The sequence shown here is derived from an EMBL/GenBank/DDBJ whole genome shotgun (WGS) entry which is preliminary data.</text>
</comment>
<organism evidence="6 7">
    <name type="scientific">Kingdonia uniflora</name>
    <dbReference type="NCBI Taxonomy" id="39325"/>
    <lineage>
        <taxon>Eukaryota</taxon>
        <taxon>Viridiplantae</taxon>
        <taxon>Streptophyta</taxon>
        <taxon>Embryophyta</taxon>
        <taxon>Tracheophyta</taxon>
        <taxon>Spermatophyta</taxon>
        <taxon>Magnoliopsida</taxon>
        <taxon>Ranunculales</taxon>
        <taxon>Circaeasteraceae</taxon>
        <taxon>Kingdonia</taxon>
    </lineage>
</organism>